<gene>
    <name evidence="16" type="primary">LOC101236749</name>
</gene>
<evidence type="ECO:0000256" key="2">
    <source>
        <dbReference type="ARBA" id="ARBA00022723"/>
    </source>
</evidence>
<dbReference type="InterPro" id="IPR001487">
    <property type="entry name" value="Bromodomain"/>
</dbReference>
<name>A0ABM4CD59_HYDVU</name>
<dbReference type="Pfam" id="PF02791">
    <property type="entry name" value="DDT"/>
    <property type="match status" value="1"/>
</dbReference>
<keyword evidence="7" id="KW-0804">Transcription</keyword>
<keyword evidence="2" id="KW-0479">Metal-binding</keyword>
<dbReference type="PRINTS" id="PR00503">
    <property type="entry name" value="BROMODOMAIN"/>
</dbReference>
<dbReference type="Gene3D" id="1.20.920.10">
    <property type="entry name" value="Bromodomain-like"/>
    <property type="match status" value="1"/>
</dbReference>
<dbReference type="Pfam" id="PF00439">
    <property type="entry name" value="Bromodomain"/>
    <property type="match status" value="1"/>
</dbReference>
<keyword evidence="8" id="KW-0539">Nucleus</keyword>
<dbReference type="SMART" id="SM00297">
    <property type="entry name" value="BROMO"/>
    <property type="match status" value="1"/>
</dbReference>
<evidence type="ECO:0000256" key="1">
    <source>
        <dbReference type="ARBA" id="ARBA00004123"/>
    </source>
</evidence>
<dbReference type="CDD" id="cd15560">
    <property type="entry name" value="PHD2_3_BPTF"/>
    <property type="match status" value="2"/>
</dbReference>
<evidence type="ECO:0000256" key="4">
    <source>
        <dbReference type="ARBA" id="ARBA00022833"/>
    </source>
</evidence>
<evidence type="ECO:0000256" key="6">
    <source>
        <dbReference type="ARBA" id="ARBA00023117"/>
    </source>
</evidence>
<feature type="region of interest" description="Disordered" evidence="11">
    <location>
        <begin position="1"/>
        <end position="47"/>
    </location>
</feature>
<keyword evidence="5" id="KW-0805">Transcription regulation</keyword>
<feature type="domain" description="PHD-type" evidence="13">
    <location>
        <begin position="281"/>
        <end position="328"/>
    </location>
</feature>
<keyword evidence="4" id="KW-0862">Zinc</keyword>
<evidence type="ECO:0000256" key="11">
    <source>
        <dbReference type="SAM" id="MobiDB-lite"/>
    </source>
</evidence>
<dbReference type="Proteomes" id="UP001652625">
    <property type="component" value="Chromosome 08"/>
</dbReference>
<evidence type="ECO:0000256" key="10">
    <source>
        <dbReference type="PROSITE-ProRule" id="PRU00146"/>
    </source>
</evidence>
<dbReference type="InterPro" id="IPR036427">
    <property type="entry name" value="Bromodomain-like_sf"/>
</dbReference>
<sequence length="2293" mass="260370">MVRARGGSAKNNNLSRAGKGKYVENAESSYFSPSKTKKRRRSKKPQKFAEYAKNFVFQSDSDSDDSNNSIKSFDSLTSLISAASLINDDFPPISYNKTVHRSTTPDPEPIILSPLLLPPSSGDLVIDSQYLMKSLEIFEVVRHFGRVLKISPFSFEHFCDALHEEVQLPPVITETYISFIKAIFAEDERNQVMYGNTDEKDIVNLHLYLIDEFTWPEIIRSYINSDPGKFSPNIIEIVENPKFPFVSIQDKLDVLCHLAKDVLSLNIIREEIQNEGLFISDDYCRKCGRMGDLLCCELCPAVYHLECLSPPLLEVPENEWFCPICAEQHVKGVSDVLFELDRTQVYRNEQLGVDRHKRIYWFMVRRIIVEGVEDIFYYSCQEHLDELITVLREEDNEVELLTVIEDRYEEIVRHMKVTEELYNEQKGDLVSFLERPRDIGKLVESKDFIQYQLEKDQERLEEENHFDEDSSPLNVVIPAVTFVPDEKVPLKINVFTKNICIIEQLLTRKKLTALEEEVLDVLTRCVKLVTHNCDGDNLFEVDINAELEIIQERNDDYNLKDNLVDEIDKEYENFQNEIEIKDPIEAAQELDKAGTPLQNSEKKTKELKVLLDDKCYYKLGTNSCFSTYVNQYSSSMMAKGKQDLQAEKDKRRILGNKFCLNAFKWYGDCQKGYASIISTLRSTLLSFESSIPTAFLHPSWYVLLPCWIKAVRLCNTPKEFAVLLLLLEEMIKPVIMVNTWKESSGALKLQRKVGEPKAVKLKSSSNKKVEKDTQFLSIDVEDSDSEDELFKPTSGVPVKFSWPPKHKLWEVKGEEYRIKGYGAWCWETSYFRGVKRKSFDDQKKVVNKKQKIESVLRKVKHKKGTQFVKKDALNVIESLPSEFDKRDEHIDTFRLLKEDDIYEDDEPPTSPLILIKSANPYPLSVDNKNLELKLGDLNWTEETEMEIVPASLDIPQTLNANITFNHVIQASTLHTSDQTLFNEKTSVIKVVSPVTKSSVAENETSDIKSSLIVDIKEASIPSFSTSSVFAASGLTSNILASTVLDTNGLASNVLAGNGYTASELASCVLVSSSLASSGQTSNDPKHNLLNSGVGLFSSDIAVPISESIPSFDPLIVTKPFNTNENKVLIQKKINKNVVEDFVLSSVHSGNATSAQSSSYSLLTSSFPISKISLLNNPTLISESVHSVAGSFSVLKNLVQPAFLKDMGNISLDSSPKVTAKPTVFNVSSISTAISQSKSQQSVMNNKSFINNSSSSTLNVLHNFSPHLLQSKPAASVSFPVCDKPVYISGPRLLSTLNNGNLSIQANQFLTVSPKVQLPVMNHCGLSQFKLPTSSSNHVSDVFSKNSMSFTFVSSVATSNKLPSIVSTATVINKQPIVINGENNIPLLKALVDAGISNQAGGIMAIKTSTGHFIIRTRNKGNYNLESSNITSNSSGISITRMSSPSGLNILTSKQTGMTPVRPKSQVLSPQVVSLTKFQTTVSNSLIQPIHPKVPVSTVSLSNPTSSDNTSVNVQKKILIKNIDSGKLNYNEEFYNKNHDRMKPLRVNFDKPELLLQHEIKRLQRRRKGFKSIFTLPKHLVKMLARKGGFIESPQFLYNSKTCTNWPECLPRPTFQVAWRYRLAEANHISTVLHLLRMIHCCFKWDIINNKPPKGVNRSITSNKGIITIEIVEGKPARSDGLMYNYNVRKMYQPFKTHKKVKLEKPLPKIEVDTTPKSRSSATGIQLRERTAPLKYTIDNDFNSSSSEDDDNGVPFPKERTITHSWHPEHELDLWEIRQFWERVENERNLKRQHGSSIVVSQSLKQKVIDVEKQHEDEKEISKWSPTLLQKTPISIKSLSPIRPAVLTSSNSTQTNLPKEVSIAGMKAMQSTLINKYLSTQSNRLVIKTHEKSPVSLLKHSPSMPKKAQQPIIRAKIVTEPDYVIAKTVLDGIVRKIEVQERKEKRKHEKLMSIINKQRAQEFARLQSNLMIKRNNLRLEVMRKREILEELLIQEVEKELFPELAYILNLEKPFEEEEEEEEILIDSPVKVKKTVERKRKVSEVVEVVDVVKKKRTSIDAKADLYCVCRTPYDETQFYVGCDLCNGWFHGSCIGITEEEAESIDEYICEECNKEKVVVEEGELYCICRQPYDESKFYIGCDFCQDWFHGTCVGMTQAEASLVEEYKCPNCRKKTTKELVELKPLTSKELDGLKRLHRSLINHKMAWPFMKPVDKKDVKDYYEKIKEPMDLQTMSTKLRDNSYSTLTDFVADVSRIFDNCRYYNPADSSFYRCAEVLENYFVQKLKGFKNTLKQR</sequence>
<dbReference type="SUPFAM" id="SSF57903">
    <property type="entry name" value="FYVE/PHD zinc finger"/>
    <property type="match status" value="3"/>
</dbReference>
<feature type="domain" description="PHD-type" evidence="13">
    <location>
        <begin position="2062"/>
        <end position="2113"/>
    </location>
</feature>
<dbReference type="SUPFAM" id="SSF47370">
    <property type="entry name" value="Bromodomain"/>
    <property type="match status" value="1"/>
</dbReference>
<comment type="subcellular location">
    <subcellularLocation>
        <location evidence="1">Nucleus</location>
    </subcellularLocation>
</comment>
<evidence type="ECO:0000256" key="8">
    <source>
        <dbReference type="ARBA" id="ARBA00023242"/>
    </source>
</evidence>
<dbReference type="InterPro" id="IPR001965">
    <property type="entry name" value="Znf_PHD"/>
</dbReference>
<dbReference type="CDD" id="cd05509">
    <property type="entry name" value="Bromo_gcn5_like"/>
    <property type="match status" value="1"/>
</dbReference>
<dbReference type="InterPro" id="IPR018501">
    <property type="entry name" value="DDT_dom"/>
</dbReference>
<feature type="compositionally biased region" description="Basic residues" evidence="11">
    <location>
        <begin position="35"/>
        <end position="46"/>
    </location>
</feature>
<evidence type="ECO:0000259" key="13">
    <source>
        <dbReference type="PROSITE" id="PS50016"/>
    </source>
</evidence>
<dbReference type="SMART" id="SM00571">
    <property type="entry name" value="DDT"/>
    <property type="match status" value="1"/>
</dbReference>
<dbReference type="Pfam" id="PF15613">
    <property type="entry name" value="WSD"/>
    <property type="match status" value="1"/>
</dbReference>
<feature type="domain" description="DDT" evidence="14">
    <location>
        <begin position="128"/>
        <end position="189"/>
    </location>
</feature>
<evidence type="ECO:0000259" key="14">
    <source>
        <dbReference type="PROSITE" id="PS50827"/>
    </source>
</evidence>
<reference evidence="16" key="1">
    <citation type="submission" date="2025-08" db="UniProtKB">
        <authorList>
            <consortium name="RefSeq"/>
        </authorList>
    </citation>
    <scope>IDENTIFICATION</scope>
</reference>
<dbReference type="InterPro" id="IPR018359">
    <property type="entry name" value="Bromodomain_CS"/>
</dbReference>
<feature type="domain" description="PHD-type" evidence="13">
    <location>
        <begin position="2121"/>
        <end position="2172"/>
    </location>
</feature>
<evidence type="ECO:0000256" key="7">
    <source>
        <dbReference type="ARBA" id="ARBA00023163"/>
    </source>
</evidence>
<dbReference type="RefSeq" id="XP_065659607.1">
    <property type="nucleotide sequence ID" value="XM_065803535.1"/>
</dbReference>
<evidence type="ECO:0000259" key="12">
    <source>
        <dbReference type="PROSITE" id="PS50014"/>
    </source>
</evidence>
<dbReference type="PROSITE" id="PS00633">
    <property type="entry name" value="BROMODOMAIN_1"/>
    <property type="match status" value="1"/>
</dbReference>
<dbReference type="GeneID" id="101236749"/>
<dbReference type="Gene3D" id="3.30.40.10">
    <property type="entry name" value="Zinc/RING finger domain, C3HC4 (zinc finger)"/>
    <property type="match status" value="3"/>
</dbReference>
<dbReference type="SMART" id="SM00249">
    <property type="entry name" value="PHD"/>
    <property type="match status" value="3"/>
</dbReference>
<feature type="domain" description="Bromo" evidence="12">
    <location>
        <begin position="2199"/>
        <end position="2269"/>
    </location>
</feature>
<dbReference type="InterPro" id="IPR011011">
    <property type="entry name" value="Znf_FYVE_PHD"/>
</dbReference>
<dbReference type="InterPro" id="IPR019786">
    <property type="entry name" value="Zinc_finger_PHD-type_CS"/>
</dbReference>
<dbReference type="InterPro" id="IPR028941">
    <property type="entry name" value="WHIM2_dom"/>
</dbReference>
<proteinExistence type="predicted"/>
<dbReference type="PROSITE" id="PS50827">
    <property type="entry name" value="DDT"/>
    <property type="match status" value="1"/>
</dbReference>
<dbReference type="PROSITE" id="PS01359">
    <property type="entry name" value="ZF_PHD_1"/>
    <property type="match status" value="1"/>
</dbReference>
<evidence type="ECO:0000313" key="15">
    <source>
        <dbReference type="Proteomes" id="UP001652625"/>
    </source>
</evidence>
<dbReference type="PROSITE" id="PS50016">
    <property type="entry name" value="ZF_PHD_2"/>
    <property type="match status" value="3"/>
</dbReference>
<dbReference type="InterPro" id="IPR013083">
    <property type="entry name" value="Znf_RING/FYVE/PHD"/>
</dbReference>
<dbReference type="PROSITE" id="PS50014">
    <property type="entry name" value="BROMODOMAIN_2"/>
    <property type="match status" value="1"/>
</dbReference>
<dbReference type="PANTHER" id="PTHR45975">
    <property type="entry name" value="NUCLEOSOME-REMODELING FACTOR SUBUNIT BPTF"/>
    <property type="match status" value="1"/>
</dbReference>
<evidence type="ECO:0000256" key="9">
    <source>
        <dbReference type="PROSITE-ProRule" id="PRU00035"/>
    </source>
</evidence>
<dbReference type="InterPro" id="IPR019787">
    <property type="entry name" value="Znf_PHD-finger"/>
</dbReference>
<dbReference type="InterPro" id="IPR038028">
    <property type="entry name" value="BPTF"/>
</dbReference>
<evidence type="ECO:0000256" key="3">
    <source>
        <dbReference type="ARBA" id="ARBA00022771"/>
    </source>
</evidence>
<organism evidence="15 16">
    <name type="scientific">Hydra vulgaris</name>
    <name type="common">Hydra</name>
    <name type="synonym">Hydra attenuata</name>
    <dbReference type="NCBI Taxonomy" id="6087"/>
    <lineage>
        <taxon>Eukaryota</taxon>
        <taxon>Metazoa</taxon>
        <taxon>Cnidaria</taxon>
        <taxon>Hydrozoa</taxon>
        <taxon>Hydroidolina</taxon>
        <taxon>Anthoathecata</taxon>
        <taxon>Aplanulata</taxon>
        <taxon>Hydridae</taxon>
        <taxon>Hydra</taxon>
    </lineage>
</organism>
<evidence type="ECO:0000256" key="5">
    <source>
        <dbReference type="ARBA" id="ARBA00023015"/>
    </source>
</evidence>
<keyword evidence="15" id="KW-1185">Reference proteome</keyword>
<keyword evidence="3 10" id="KW-0863">Zinc-finger</keyword>
<evidence type="ECO:0000313" key="16">
    <source>
        <dbReference type="RefSeq" id="XP_065659607.1"/>
    </source>
</evidence>
<dbReference type="CDD" id="cd15532">
    <property type="entry name" value="PHD2_CHD_II"/>
    <property type="match status" value="1"/>
</dbReference>
<dbReference type="PANTHER" id="PTHR45975:SF2">
    <property type="entry name" value="NUCLEOSOME-REMODELING FACTOR SUBUNIT BPTF"/>
    <property type="match status" value="1"/>
</dbReference>
<keyword evidence="6 9" id="KW-0103">Bromodomain</keyword>
<accession>A0ABM4CD59</accession>
<protein>
    <submittedName>
        <fullName evidence="16">Nucleosome-remodeling factor subunit BPTF isoform X1</fullName>
    </submittedName>
</protein>
<dbReference type="Pfam" id="PF00628">
    <property type="entry name" value="PHD"/>
    <property type="match status" value="3"/>
</dbReference>